<evidence type="ECO:0000256" key="1">
    <source>
        <dbReference type="SAM" id="SignalP"/>
    </source>
</evidence>
<sequence>MRYRWLVTILSFVILIYSEDGIQASWGLTSLDDGYTQNISNKFHPGSFGDVDTFRSFTSFGDGCIQKMFHKFWRWIHSEDV</sequence>
<feature type="chain" id="PRO_5002062217" evidence="1">
    <location>
        <begin position="19"/>
        <end position="81"/>
    </location>
</feature>
<name>A0A0A8ZED5_ARUDO</name>
<organism evidence="2">
    <name type="scientific">Arundo donax</name>
    <name type="common">Giant reed</name>
    <name type="synonym">Donax arundinaceus</name>
    <dbReference type="NCBI Taxonomy" id="35708"/>
    <lineage>
        <taxon>Eukaryota</taxon>
        <taxon>Viridiplantae</taxon>
        <taxon>Streptophyta</taxon>
        <taxon>Embryophyta</taxon>
        <taxon>Tracheophyta</taxon>
        <taxon>Spermatophyta</taxon>
        <taxon>Magnoliopsida</taxon>
        <taxon>Liliopsida</taxon>
        <taxon>Poales</taxon>
        <taxon>Poaceae</taxon>
        <taxon>PACMAD clade</taxon>
        <taxon>Arundinoideae</taxon>
        <taxon>Arundineae</taxon>
        <taxon>Arundo</taxon>
    </lineage>
</organism>
<reference evidence="2" key="1">
    <citation type="submission" date="2014-09" db="EMBL/GenBank/DDBJ databases">
        <authorList>
            <person name="Magalhaes I.L.F."/>
            <person name="Oliveira U."/>
            <person name="Santos F.R."/>
            <person name="Vidigal T.H.D.A."/>
            <person name="Brescovit A.D."/>
            <person name="Santos A.J."/>
        </authorList>
    </citation>
    <scope>NUCLEOTIDE SEQUENCE</scope>
    <source>
        <tissue evidence="2">Shoot tissue taken approximately 20 cm above the soil surface</tissue>
    </source>
</reference>
<keyword evidence="1" id="KW-0732">Signal</keyword>
<dbReference type="EMBL" id="GBRH01264658">
    <property type="protein sequence ID" value="JAD33237.1"/>
    <property type="molecule type" value="Transcribed_RNA"/>
</dbReference>
<proteinExistence type="predicted"/>
<evidence type="ECO:0000313" key="2">
    <source>
        <dbReference type="EMBL" id="JAD33237.1"/>
    </source>
</evidence>
<protein>
    <submittedName>
        <fullName evidence="2">Uncharacterized protein</fullName>
    </submittedName>
</protein>
<accession>A0A0A8ZED5</accession>
<feature type="signal peptide" evidence="1">
    <location>
        <begin position="1"/>
        <end position="18"/>
    </location>
</feature>
<dbReference type="AlphaFoldDB" id="A0A0A8ZED5"/>
<reference evidence="2" key="2">
    <citation type="journal article" date="2015" name="Data Brief">
        <title>Shoot transcriptome of the giant reed, Arundo donax.</title>
        <authorList>
            <person name="Barrero R.A."/>
            <person name="Guerrero F.D."/>
            <person name="Moolhuijzen P."/>
            <person name="Goolsby J.A."/>
            <person name="Tidwell J."/>
            <person name="Bellgard S.E."/>
            <person name="Bellgard M.I."/>
        </authorList>
    </citation>
    <scope>NUCLEOTIDE SEQUENCE</scope>
    <source>
        <tissue evidence="2">Shoot tissue taken approximately 20 cm above the soil surface</tissue>
    </source>
</reference>